<dbReference type="InterPro" id="IPR012944">
    <property type="entry name" value="SusD_RagB_dom"/>
</dbReference>
<dbReference type="AlphaFoldDB" id="A0A285M2K8"/>
<feature type="domain" description="SusD-like N-terminal" evidence="7">
    <location>
        <begin position="22"/>
        <end position="235"/>
    </location>
</feature>
<dbReference type="Gene3D" id="1.25.40.390">
    <property type="match status" value="1"/>
</dbReference>
<comment type="subcellular location">
    <subcellularLocation>
        <location evidence="1">Cell outer membrane</location>
    </subcellularLocation>
</comment>
<evidence type="ECO:0000256" key="1">
    <source>
        <dbReference type="ARBA" id="ARBA00004442"/>
    </source>
</evidence>
<dbReference type="OrthoDB" id="1100079at2"/>
<proteinExistence type="inferred from homology"/>
<evidence type="ECO:0000256" key="2">
    <source>
        <dbReference type="ARBA" id="ARBA00006275"/>
    </source>
</evidence>
<evidence type="ECO:0000259" key="6">
    <source>
        <dbReference type="Pfam" id="PF07980"/>
    </source>
</evidence>
<keyword evidence="4" id="KW-0472">Membrane</keyword>
<evidence type="ECO:0000256" key="3">
    <source>
        <dbReference type="ARBA" id="ARBA00022729"/>
    </source>
</evidence>
<evidence type="ECO:0000313" key="8">
    <source>
        <dbReference type="EMBL" id="SNY91410.1"/>
    </source>
</evidence>
<dbReference type="RefSeq" id="WP_097043693.1">
    <property type="nucleotide sequence ID" value="NZ_OBEH01000001.1"/>
</dbReference>
<evidence type="ECO:0000259" key="7">
    <source>
        <dbReference type="Pfam" id="PF14322"/>
    </source>
</evidence>
<dbReference type="GO" id="GO:0009279">
    <property type="term" value="C:cell outer membrane"/>
    <property type="evidence" value="ECO:0007669"/>
    <property type="project" value="UniProtKB-SubCell"/>
</dbReference>
<protein>
    <submittedName>
        <fullName evidence="8">SusD family protein</fullName>
    </submittedName>
</protein>
<dbReference type="Pfam" id="PF14322">
    <property type="entry name" value="SusD-like_3"/>
    <property type="match status" value="1"/>
</dbReference>
<name>A0A285M2K8_9FLAO</name>
<dbReference type="EMBL" id="OBEH01000001">
    <property type="protein sequence ID" value="SNY91410.1"/>
    <property type="molecule type" value="Genomic_DNA"/>
</dbReference>
<evidence type="ECO:0000313" key="9">
    <source>
        <dbReference type="Proteomes" id="UP000219048"/>
    </source>
</evidence>
<reference evidence="9" key="1">
    <citation type="submission" date="2017-09" db="EMBL/GenBank/DDBJ databases">
        <authorList>
            <person name="Varghese N."/>
            <person name="Submissions S."/>
        </authorList>
    </citation>
    <scope>NUCLEOTIDE SEQUENCE [LARGE SCALE GENOMIC DNA]</scope>
    <source>
        <strain evidence="9">DSM 25885</strain>
    </source>
</reference>
<sequence>MKKFKYLLLIAIAGYASSCEDDFLDTEPARSISSEQVKRTPVATQAIVRGIYANLRSFGVGNPARVDVDYGQKGIMAITDMMAQDIVLNNFNWYIFLYNYNGRQQTSSRTNIVWNTYYTAIADANSVINALDSKMDRTSEEDALLGQALAIKGFSLFNLVRVYSHTYIGHENDPGVPIPDRVDFTGKSRGTVKDVYDQIIPDMEKAITLLDGFTRSSKQEIDRSVAHGFLANIYLETGNWQLAADNAAAAKAPYGLMSGNQYAADGFDDIGNEEWMWGADIDNESSTTFISFFSHFDSSAGGYGGIGFGLGYKIMDARLYEQIPDTDLRKAAWVSPDDEASPYPPLTNLKFIDGTGVFEGDYSYMRAAEMYLIEAEAKARLGDASAADVLFELVSNRDPGYVKTTNTGDALVEEIYLQRRIELWGEGVSWFDLKRLKKPLDRSGAGSNHRDFGLIDIAPEGNFFRMQIPEGELNSNENINVGDQNPS</sequence>
<dbReference type="SUPFAM" id="SSF48452">
    <property type="entry name" value="TPR-like"/>
    <property type="match status" value="1"/>
</dbReference>
<gene>
    <name evidence="8" type="ORF">SAMN06265377_0002</name>
</gene>
<dbReference type="Proteomes" id="UP000219048">
    <property type="component" value="Unassembled WGS sequence"/>
</dbReference>
<dbReference type="Pfam" id="PF07980">
    <property type="entry name" value="SusD_RagB"/>
    <property type="match status" value="1"/>
</dbReference>
<keyword evidence="3" id="KW-0732">Signal</keyword>
<organism evidence="8 9">
    <name type="scientific">Flagellimonas pacifica</name>
    <dbReference type="NCBI Taxonomy" id="1247520"/>
    <lineage>
        <taxon>Bacteria</taxon>
        <taxon>Pseudomonadati</taxon>
        <taxon>Bacteroidota</taxon>
        <taxon>Flavobacteriia</taxon>
        <taxon>Flavobacteriales</taxon>
        <taxon>Flavobacteriaceae</taxon>
        <taxon>Flagellimonas</taxon>
    </lineage>
</organism>
<evidence type="ECO:0000256" key="4">
    <source>
        <dbReference type="ARBA" id="ARBA00023136"/>
    </source>
</evidence>
<keyword evidence="5" id="KW-0998">Cell outer membrane</keyword>
<comment type="similarity">
    <text evidence="2">Belongs to the SusD family.</text>
</comment>
<dbReference type="InterPro" id="IPR033985">
    <property type="entry name" value="SusD-like_N"/>
</dbReference>
<evidence type="ECO:0000256" key="5">
    <source>
        <dbReference type="ARBA" id="ARBA00023237"/>
    </source>
</evidence>
<keyword evidence="9" id="KW-1185">Reference proteome</keyword>
<dbReference type="InterPro" id="IPR011990">
    <property type="entry name" value="TPR-like_helical_dom_sf"/>
</dbReference>
<accession>A0A285M2K8</accession>
<feature type="domain" description="RagB/SusD" evidence="6">
    <location>
        <begin position="359"/>
        <end position="486"/>
    </location>
</feature>